<keyword evidence="2" id="KW-1185">Reference proteome</keyword>
<gene>
    <name evidence="1" type="ORF">MSG28_007674</name>
</gene>
<dbReference type="EMBL" id="CM046112">
    <property type="protein sequence ID" value="KAI8429123.1"/>
    <property type="molecule type" value="Genomic_DNA"/>
</dbReference>
<dbReference type="Proteomes" id="UP001064048">
    <property type="component" value="Chromosome 12"/>
</dbReference>
<organism evidence="1 2">
    <name type="scientific">Choristoneura fumiferana</name>
    <name type="common">Spruce budworm moth</name>
    <name type="synonym">Archips fumiferana</name>
    <dbReference type="NCBI Taxonomy" id="7141"/>
    <lineage>
        <taxon>Eukaryota</taxon>
        <taxon>Metazoa</taxon>
        <taxon>Ecdysozoa</taxon>
        <taxon>Arthropoda</taxon>
        <taxon>Hexapoda</taxon>
        <taxon>Insecta</taxon>
        <taxon>Pterygota</taxon>
        <taxon>Neoptera</taxon>
        <taxon>Endopterygota</taxon>
        <taxon>Lepidoptera</taxon>
        <taxon>Glossata</taxon>
        <taxon>Ditrysia</taxon>
        <taxon>Tortricoidea</taxon>
        <taxon>Tortricidae</taxon>
        <taxon>Tortricinae</taxon>
        <taxon>Choristoneura</taxon>
    </lineage>
</organism>
<accession>A0ACC0JYC0</accession>
<proteinExistence type="predicted"/>
<comment type="caution">
    <text evidence="1">The sequence shown here is derived from an EMBL/GenBank/DDBJ whole genome shotgun (WGS) entry which is preliminary data.</text>
</comment>
<evidence type="ECO:0000313" key="2">
    <source>
        <dbReference type="Proteomes" id="UP001064048"/>
    </source>
</evidence>
<name>A0ACC0JYC0_CHOFU</name>
<protein>
    <submittedName>
        <fullName evidence="1">Uncharacterized protein</fullName>
    </submittedName>
</protein>
<evidence type="ECO:0000313" key="1">
    <source>
        <dbReference type="EMBL" id="KAI8429123.1"/>
    </source>
</evidence>
<sequence length="546" mass="62188">MSTREILTLQFGHYSNYVGSHFWNIQELGFDYTGAVKTECNHDILYREGQTAKGELTYTPRLLLCDLKGSLKTLPCNGGLPDDLCYKYEDVLWDGVEKIEEPAAPKNEYLGDIDSAGPSATASKQYDLDNSVNTWTDFLYPRLHPRSVNIVKQYSHGDDNTLFDTYNTGHVVWKSDFGDDFSDNIRKYVEECDSIQGFHINFDCTDGFSGLAIGCIEHIVDEYTKPILAHPIIASHYPDNSPTTQEERDVSNLKDSARLVNTLLSIEALSQHATLFVPLCTGDKGWRKPGNPRLFEHINYNPEKYYHSSALLASAMDTLSQKYRHKSNVYTLSDICADLTGYGRKMAAASLGIPLTMNESEYLIDYLNKTTKPIYTCITPSCKIATDKIFQLITVRGIQDGRLKAPLKDAKEQLNLPAYRCRDVKEMFELYFQANNFLSATNITVCEKPLEVKTPYPKFFSGNLNKYGFVKKDCSEDKIENCPIIAGYHNGNFMTDMIEKLHREVSRIKFAKLHKFKEEGLEAAEYQETLDRLSEFKDNYEDNFEL</sequence>
<reference evidence="1 2" key="1">
    <citation type="journal article" date="2022" name="Genome Biol. Evol.">
        <title>The Spruce Budworm Genome: Reconstructing the Evolutionary History of Antifreeze Proteins.</title>
        <authorList>
            <person name="Beliveau C."/>
            <person name="Gagne P."/>
            <person name="Picq S."/>
            <person name="Vernygora O."/>
            <person name="Keeling C.I."/>
            <person name="Pinkney K."/>
            <person name="Doucet D."/>
            <person name="Wen F."/>
            <person name="Johnston J.S."/>
            <person name="Maaroufi H."/>
            <person name="Boyle B."/>
            <person name="Laroche J."/>
            <person name="Dewar K."/>
            <person name="Juretic N."/>
            <person name="Blackburn G."/>
            <person name="Nisole A."/>
            <person name="Brunet B."/>
            <person name="Brandao M."/>
            <person name="Lumley L."/>
            <person name="Duan J."/>
            <person name="Quan G."/>
            <person name="Lucarotti C.J."/>
            <person name="Roe A.D."/>
            <person name="Sperling F.A.H."/>
            <person name="Levesque R.C."/>
            <person name="Cusson M."/>
        </authorList>
    </citation>
    <scope>NUCLEOTIDE SEQUENCE [LARGE SCALE GENOMIC DNA]</scope>
    <source>
        <strain evidence="1">Glfc:IPQL:Cfum</strain>
    </source>
</reference>